<evidence type="ECO:0000256" key="1">
    <source>
        <dbReference type="ARBA" id="ARBA00010638"/>
    </source>
</evidence>
<dbReference type="InterPro" id="IPR037171">
    <property type="entry name" value="NagB/RpiA_transferase-like"/>
</dbReference>
<comment type="catalytic activity">
    <reaction evidence="4">
        <text>(6S)-5-formyl-5,6,7,8-tetrahydrofolate + ATP = (6R)-5,10-methenyltetrahydrofolate + ADP + phosphate</text>
        <dbReference type="Rhea" id="RHEA:10488"/>
        <dbReference type="ChEBI" id="CHEBI:30616"/>
        <dbReference type="ChEBI" id="CHEBI:43474"/>
        <dbReference type="ChEBI" id="CHEBI:57455"/>
        <dbReference type="ChEBI" id="CHEBI:57457"/>
        <dbReference type="ChEBI" id="CHEBI:456216"/>
        <dbReference type="EC" id="6.3.3.2"/>
    </reaction>
</comment>
<dbReference type="GO" id="GO:0005739">
    <property type="term" value="C:mitochondrion"/>
    <property type="evidence" value="ECO:0007669"/>
    <property type="project" value="TreeGrafter"/>
</dbReference>
<reference evidence="7 8" key="1">
    <citation type="journal article" date="2010" name="Science">
        <title>Genome expansion and gene loss in powdery mildew fungi reveal tradeoffs in extreme parasitism.</title>
        <authorList>
            <person name="Spanu P.D."/>
            <person name="Abbott J.C."/>
            <person name="Amselem J."/>
            <person name="Burgis T.A."/>
            <person name="Soanes D.M."/>
            <person name="Stueber K."/>
            <person name="Ver Loren van Themaat E."/>
            <person name="Brown J.K.M."/>
            <person name="Butcher S.A."/>
            <person name="Gurr S.J."/>
            <person name="Lebrun M.-H."/>
            <person name="Ridout C.J."/>
            <person name="Schulze-Lefert P."/>
            <person name="Talbot N.J."/>
            <person name="Ahmadinejad N."/>
            <person name="Ametz C."/>
            <person name="Barton G.R."/>
            <person name="Benjdia M."/>
            <person name="Bidzinski P."/>
            <person name="Bindschedler L.V."/>
            <person name="Both M."/>
            <person name="Brewer M.T."/>
            <person name="Cadle-Davidson L."/>
            <person name="Cadle-Davidson M.M."/>
            <person name="Collemare J."/>
            <person name="Cramer R."/>
            <person name="Frenkel O."/>
            <person name="Godfrey D."/>
            <person name="Harriman J."/>
            <person name="Hoede C."/>
            <person name="King B.C."/>
            <person name="Klages S."/>
            <person name="Kleemann J."/>
            <person name="Knoll D."/>
            <person name="Koti P.S."/>
            <person name="Kreplak J."/>
            <person name="Lopez-Ruiz F.J."/>
            <person name="Lu X."/>
            <person name="Maekawa T."/>
            <person name="Mahanil S."/>
            <person name="Micali C."/>
            <person name="Milgroom M.G."/>
            <person name="Montana G."/>
            <person name="Noir S."/>
            <person name="O'Connell R.J."/>
            <person name="Oberhaensli S."/>
            <person name="Parlange F."/>
            <person name="Pedersen C."/>
            <person name="Quesneville H."/>
            <person name="Reinhardt R."/>
            <person name="Rott M."/>
            <person name="Sacristan S."/>
            <person name="Schmidt S.M."/>
            <person name="Schoen M."/>
            <person name="Skamnioti P."/>
            <person name="Sommer H."/>
            <person name="Stephens A."/>
            <person name="Takahara H."/>
            <person name="Thordal-Christensen H."/>
            <person name="Vigouroux M."/>
            <person name="Wessling R."/>
            <person name="Wicker T."/>
            <person name="Panstruga R."/>
        </authorList>
    </citation>
    <scope>NUCLEOTIDE SEQUENCE [LARGE SCALE GENOMIC DNA]</scope>
    <source>
        <strain evidence="7">DH14</strain>
    </source>
</reference>
<dbReference type="eggNOG" id="KOG3093">
    <property type="taxonomic scope" value="Eukaryota"/>
</dbReference>
<dbReference type="Gene3D" id="3.40.50.10420">
    <property type="entry name" value="NagB/RpiA/CoA transferase-like"/>
    <property type="match status" value="1"/>
</dbReference>
<gene>
    <name evidence="7" type="ORF">BGHDH14_bgh00668</name>
</gene>
<protein>
    <recommendedName>
        <fullName evidence="5">5-formyltetrahydrofolate cyclo-ligase</fullName>
        <ecNumber evidence="5">6.3.3.2</ecNumber>
    </recommendedName>
</protein>
<dbReference type="EMBL" id="CAUH01006565">
    <property type="protein sequence ID" value="CCU82572.1"/>
    <property type="molecule type" value="Genomic_DNA"/>
</dbReference>
<feature type="binding site" evidence="6">
    <location>
        <begin position="10"/>
        <end position="14"/>
    </location>
    <ligand>
        <name>ATP</name>
        <dbReference type="ChEBI" id="CHEBI:30616"/>
    </ligand>
</feature>
<dbReference type="InParanoid" id="N1JJX6"/>
<dbReference type="GO" id="GO:0009396">
    <property type="term" value="P:folic acid-containing compound biosynthetic process"/>
    <property type="evidence" value="ECO:0007669"/>
    <property type="project" value="TreeGrafter"/>
</dbReference>
<feature type="binding site" evidence="6">
    <location>
        <position position="56"/>
    </location>
    <ligand>
        <name>substrate</name>
    </ligand>
</feature>
<dbReference type="InterPro" id="IPR024185">
    <property type="entry name" value="FTHF_cligase-like_sf"/>
</dbReference>
<dbReference type="InterPro" id="IPR002698">
    <property type="entry name" value="FTHF_cligase"/>
</dbReference>
<dbReference type="PANTHER" id="PTHR23407:SF1">
    <property type="entry name" value="5-FORMYLTETRAHYDROFOLATE CYCLO-LIGASE"/>
    <property type="match status" value="1"/>
</dbReference>
<dbReference type="Proteomes" id="UP000015441">
    <property type="component" value="Unassembled WGS sequence"/>
</dbReference>
<dbReference type="GO" id="GO:0035999">
    <property type="term" value="P:tetrahydrofolate interconversion"/>
    <property type="evidence" value="ECO:0007669"/>
    <property type="project" value="TreeGrafter"/>
</dbReference>
<keyword evidence="2 6" id="KW-0547">Nucleotide-binding</keyword>
<dbReference type="HOGENOM" id="CLU_066245_2_1_1"/>
<sequence length="244" mass="26858">MASVAGMSAKKELRSLMRQKLSSVGPGVISEQSGYIFKTITATPQYKSAKRIGIYLSMPKGEVQTDEIVRDALRLGKQVFVPYIIQGSVKPSKKSGSSMEMVDLLSLADYESLERDNWGIPSIDAHTIGQREQILQSSPANKGLDMILVPGLAFQVDPITKLVKRLGHGKGYYDKFLNQYKIKFTTNGGQAYRTSDVFLHGLALKEQVLSAEDEMSIPIETHDFLLHGLVVGDGSLLEAPQQQI</sequence>
<evidence type="ECO:0000256" key="2">
    <source>
        <dbReference type="ARBA" id="ARBA00022741"/>
    </source>
</evidence>
<comment type="similarity">
    <text evidence="1">Belongs to the 5-formyltetrahydrofolate cyclo-ligase family.</text>
</comment>
<dbReference type="Pfam" id="PF01812">
    <property type="entry name" value="5-FTHF_cyc-lig"/>
    <property type="match status" value="1"/>
</dbReference>
<dbReference type="OrthoDB" id="2015992at2759"/>
<comment type="caution">
    <text evidence="7">The sequence shown here is derived from an EMBL/GenBank/DDBJ whole genome shotgun (WGS) entry which is preliminary data.</text>
</comment>
<feature type="binding site" evidence="6">
    <location>
        <begin position="165"/>
        <end position="173"/>
    </location>
    <ligand>
        <name>ATP</name>
        <dbReference type="ChEBI" id="CHEBI:30616"/>
    </ligand>
</feature>
<keyword evidence="3 6" id="KW-0067">ATP-binding</keyword>
<dbReference type="FunCoup" id="N1JJX6">
    <property type="interactions" value="199"/>
</dbReference>
<dbReference type="EC" id="6.3.3.2" evidence="5"/>
<feature type="binding site" evidence="6">
    <location>
        <position position="62"/>
    </location>
    <ligand>
        <name>substrate</name>
    </ligand>
</feature>
<accession>N1JJX6</accession>
<evidence type="ECO:0000256" key="6">
    <source>
        <dbReference type="PIRSR" id="PIRSR006806-1"/>
    </source>
</evidence>
<proteinExistence type="inferred from homology"/>
<dbReference type="GO" id="GO:0030272">
    <property type="term" value="F:5-formyltetrahydrofolate cyclo-ligase activity"/>
    <property type="evidence" value="ECO:0007669"/>
    <property type="project" value="UniProtKB-EC"/>
</dbReference>
<name>N1JJX6_BLUG1</name>
<keyword evidence="8" id="KW-1185">Reference proteome</keyword>
<dbReference type="GO" id="GO:0005524">
    <property type="term" value="F:ATP binding"/>
    <property type="evidence" value="ECO:0007669"/>
    <property type="project" value="UniProtKB-KW"/>
</dbReference>
<dbReference type="PIRSF" id="PIRSF006806">
    <property type="entry name" value="FTHF_cligase"/>
    <property type="match status" value="1"/>
</dbReference>
<evidence type="ECO:0000256" key="5">
    <source>
        <dbReference type="ARBA" id="ARBA00038966"/>
    </source>
</evidence>
<dbReference type="SUPFAM" id="SSF100950">
    <property type="entry name" value="NagB/RpiA/CoA transferase-like"/>
    <property type="match status" value="1"/>
</dbReference>
<organism evidence="7 8">
    <name type="scientific">Blumeria graminis f. sp. hordei (strain DH14)</name>
    <name type="common">Barley powdery mildew</name>
    <name type="synonym">Oidium monilioides f. sp. hordei</name>
    <dbReference type="NCBI Taxonomy" id="546991"/>
    <lineage>
        <taxon>Eukaryota</taxon>
        <taxon>Fungi</taxon>
        <taxon>Dikarya</taxon>
        <taxon>Ascomycota</taxon>
        <taxon>Pezizomycotina</taxon>
        <taxon>Leotiomycetes</taxon>
        <taxon>Erysiphales</taxon>
        <taxon>Erysiphaceae</taxon>
        <taxon>Blumeria</taxon>
        <taxon>Blumeria hordei</taxon>
    </lineage>
</organism>
<dbReference type="PANTHER" id="PTHR23407">
    <property type="entry name" value="ATPASE INHIBITOR/5-FORMYLTETRAHYDROFOLATE CYCLO-LIGASE"/>
    <property type="match status" value="1"/>
</dbReference>
<evidence type="ECO:0000256" key="4">
    <source>
        <dbReference type="ARBA" id="ARBA00036539"/>
    </source>
</evidence>
<evidence type="ECO:0000313" key="7">
    <source>
        <dbReference type="EMBL" id="CCU82572.1"/>
    </source>
</evidence>
<evidence type="ECO:0000313" key="8">
    <source>
        <dbReference type="Proteomes" id="UP000015441"/>
    </source>
</evidence>
<dbReference type="AlphaFoldDB" id="N1JJX6"/>
<dbReference type="STRING" id="546991.N1JJX6"/>
<evidence type="ECO:0000256" key="3">
    <source>
        <dbReference type="ARBA" id="ARBA00022840"/>
    </source>
</evidence>